<evidence type="ECO:0000256" key="5">
    <source>
        <dbReference type="ARBA" id="ARBA00022833"/>
    </source>
</evidence>
<gene>
    <name evidence="12" type="ORF">POCTA_138.1.T0600111</name>
</gene>
<dbReference type="InterPro" id="IPR011016">
    <property type="entry name" value="Znf_RING-CH"/>
</dbReference>
<dbReference type="OMA" id="TFNDVEY"/>
<name>A0A8S1V7P9_PAROT</name>
<dbReference type="PANTHER" id="PTHR46539:SF1">
    <property type="entry name" value="E3 UBIQUITIN-PROTEIN LIGASE ATL42"/>
    <property type="match status" value="1"/>
</dbReference>
<keyword evidence="3" id="KW-0479">Metal-binding</keyword>
<keyword evidence="13" id="KW-1185">Reference proteome</keyword>
<dbReference type="GO" id="GO:0008270">
    <property type="term" value="F:zinc ion binding"/>
    <property type="evidence" value="ECO:0007669"/>
    <property type="project" value="UniProtKB-KW"/>
</dbReference>
<evidence type="ECO:0000256" key="9">
    <source>
        <dbReference type="SAM" id="Phobius"/>
    </source>
</evidence>
<dbReference type="GO" id="GO:0016020">
    <property type="term" value="C:membrane"/>
    <property type="evidence" value="ECO:0007669"/>
    <property type="project" value="UniProtKB-SubCell"/>
</dbReference>
<evidence type="ECO:0000313" key="12">
    <source>
        <dbReference type="EMBL" id="CAD8172433.1"/>
    </source>
</evidence>
<dbReference type="PROSITE" id="PS50089">
    <property type="entry name" value="ZF_RING_2"/>
    <property type="match status" value="1"/>
</dbReference>
<evidence type="ECO:0000256" key="1">
    <source>
        <dbReference type="ARBA" id="ARBA00004370"/>
    </source>
</evidence>
<keyword evidence="2 9" id="KW-0812">Transmembrane</keyword>
<comment type="caution">
    <text evidence="12">The sequence shown here is derived from an EMBL/GenBank/DDBJ whole genome shotgun (WGS) entry which is preliminary data.</text>
</comment>
<organism evidence="12 13">
    <name type="scientific">Paramecium octaurelia</name>
    <dbReference type="NCBI Taxonomy" id="43137"/>
    <lineage>
        <taxon>Eukaryota</taxon>
        <taxon>Sar</taxon>
        <taxon>Alveolata</taxon>
        <taxon>Ciliophora</taxon>
        <taxon>Intramacronucleata</taxon>
        <taxon>Oligohymenophorea</taxon>
        <taxon>Peniculida</taxon>
        <taxon>Parameciidae</taxon>
        <taxon>Paramecium</taxon>
    </lineage>
</organism>
<dbReference type="AlphaFoldDB" id="A0A8S1V7P9"/>
<dbReference type="SMART" id="SM00184">
    <property type="entry name" value="RING"/>
    <property type="match status" value="1"/>
</dbReference>
<evidence type="ECO:0000256" key="3">
    <source>
        <dbReference type="ARBA" id="ARBA00022723"/>
    </source>
</evidence>
<accession>A0A8S1V7P9</accession>
<dbReference type="PANTHER" id="PTHR46539">
    <property type="entry name" value="E3 UBIQUITIN-PROTEIN LIGASE ATL42"/>
    <property type="match status" value="1"/>
</dbReference>
<evidence type="ECO:0000259" key="11">
    <source>
        <dbReference type="PROSITE" id="PS50089"/>
    </source>
</evidence>
<feature type="domain" description="RING-type" evidence="11">
    <location>
        <begin position="318"/>
        <end position="358"/>
    </location>
</feature>
<evidence type="ECO:0000256" key="2">
    <source>
        <dbReference type="ARBA" id="ARBA00022692"/>
    </source>
</evidence>
<dbReference type="CDD" id="cd16448">
    <property type="entry name" value="RING-H2"/>
    <property type="match status" value="1"/>
</dbReference>
<keyword evidence="7 9" id="KW-0472">Membrane</keyword>
<evidence type="ECO:0000256" key="8">
    <source>
        <dbReference type="PROSITE-ProRule" id="PRU00175"/>
    </source>
</evidence>
<dbReference type="InterPro" id="IPR001841">
    <property type="entry name" value="Znf_RING"/>
</dbReference>
<proteinExistence type="predicted"/>
<comment type="subcellular location">
    <subcellularLocation>
        <location evidence="1">Membrane</location>
    </subcellularLocation>
</comment>
<evidence type="ECO:0000256" key="4">
    <source>
        <dbReference type="ARBA" id="ARBA00022771"/>
    </source>
</evidence>
<evidence type="ECO:0000313" key="13">
    <source>
        <dbReference type="Proteomes" id="UP000683925"/>
    </source>
</evidence>
<dbReference type="Pfam" id="PF13639">
    <property type="entry name" value="zf-RING_2"/>
    <property type="match status" value="1"/>
</dbReference>
<feature type="signal peptide" evidence="10">
    <location>
        <begin position="1"/>
        <end position="16"/>
    </location>
</feature>
<keyword evidence="5" id="KW-0862">Zinc</keyword>
<keyword evidence="10" id="KW-0732">Signal</keyword>
<dbReference type="OrthoDB" id="8062037at2759"/>
<reference evidence="12" key="1">
    <citation type="submission" date="2021-01" db="EMBL/GenBank/DDBJ databases">
        <authorList>
            <consortium name="Genoscope - CEA"/>
            <person name="William W."/>
        </authorList>
    </citation>
    <scope>NUCLEOTIDE SEQUENCE</scope>
</reference>
<feature type="chain" id="PRO_5035784750" description="RING-type domain-containing protein" evidence="10">
    <location>
        <begin position="17"/>
        <end position="415"/>
    </location>
</feature>
<dbReference type="SMART" id="SM00744">
    <property type="entry name" value="RINGv"/>
    <property type="match status" value="1"/>
</dbReference>
<dbReference type="Proteomes" id="UP000683925">
    <property type="component" value="Unassembled WGS sequence"/>
</dbReference>
<keyword evidence="6 9" id="KW-1133">Transmembrane helix</keyword>
<evidence type="ECO:0000256" key="7">
    <source>
        <dbReference type="ARBA" id="ARBA00023136"/>
    </source>
</evidence>
<evidence type="ECO:0000256" key="6">
    <source>
        <dbReference type="ARBA" id="ARBA00022989"/>
    </source>
</evidence>
<protein>
    <recommendedName>
        <fullName evidence="11">RING-type domain-containing protein</fullName>
    </recommendedName>
</protein>
<sequence>MNLLFCLFFYVLFVQSLIKEFKASQNFLLIEIFSDEWPDMKIEVVENLVIMGEIAQESTQYLSMYYKLKIGVQYKLDIFVLPDNNVTIQEVPQRDCPNNCSNQGICQNLQCQCQSMAAGDRCEFEVAQLYNRTQYSVNLKSHQTLIVAVFYYQSEMIDDQNQTRNFQIQSSSSINSQIFLLYPFQSPQSNMVDSKLIYEGQLTSIPQEIDYSSKFQRYHIEASYFTFLLVLKNKNSENSDVVLKYQLLDNDQKFQDFILVAILSVISFIILLIIIYIVRRRCQYLSQSKIKENQEEDFSDNIPIQLMPIVNPVKDQDCVICLDPLDDRLCRQTPCKHIMHDNCLKQWIQKQLSCPMCRETFNDVEYIPRVFKSRNQTSNTLILSHQGQSIVQSERNSVRSMIITRTRQSRLAVFQ</sequence>
<feature type="transmembrane region" description="Helical" evidence="9">
    <location>
        <begin position="257"/>
        <end position="278"/>
    </location>
</feature>
<dbReference type="EMBL" id="CAJJDP010000059">
    <property type="protein sequence ID" value="CAD8172433.1"/>
    <property type="molecule type" value="Genomic_DNA"/>
</dbReference>
<keyword evidence="4 8" id="KW-0863">Zinc-finger</keyword>
<evidence type="ECO:0000256" key="10">
    <source>
        <dbReference type="SAM" id="SignalP"/>
    </source>
</evidence>